<keyword evidence="3" id="KW-0813">Transport</keyword>
<evidence type="ECO:0000256" key="8">
    <source>
        <dbReference type="SAM" id="Phobius"/>
    </source>
</evidence>
<sequence length="365" mass="39639">MKSMARTPSVWVLMVAMPLIFSLIFGGMAGSSEKNKPVVLYSAGSDALSTEAAKLLTGNKQYKWEKVSAKKAREAVNGQKAIAAVLIGEGMAERIEKQEPLFTIAIQRETQEYLALYPHIEGAARTIASSYEIAAAPELDGFAALIREVSGKQGIRVDKEIIQREGNKGEAVSLSSIGFTIMFMMFGISGAAATILEERAGGTWARLMASPVSRTQIICGYILSYFLLGWLQLGILAISIKVLFNGQWGSPLYFIPFASIVILTVVGLGLMIAGLVKTKQQAGALSAVIIVSTSMLGGVYWPLDVVPDFMKLIAKFVPQSWMMEGIREIVSGSLHTKTILTATAMLIGFCLLFFYLGLRKLKYEN</sequence>
<evidence type="ECO:0000256" key="1">
    <source>
        <dbReference type="ARBA" id="ARBA00004651"/>
    </source>
</evidence>
<feature type="transmembrane region" description="Helical" evidence="8">
    <location>
        <begin position="252"/>
        <end position="276"/>
    </location>
</feature>
<evidence type="ECO:0000259" key="9">
    <source>
        <dbReference type="PROSITE" id="PS51012"/>
    </source>
</evidence>
<evidence type="ECO:0000256" key="5">
    <source>
        <dbReference type="ARBA" id="ARBA00022692"/>
    </source>
</evidence>
<proteinExistence type="inferred from homology"/>
<dbReference type="GO" id="GO:0005886">
    <property type="term" value="C:plasma membrane"/>
    <property type="evidence" value="ECO:0007669"/>
    <property type="project" value="UniProtKB-SubCell"/>
</dbReference>
<comment type="subcellular location">
    <subcellularLocation>
        <location evidence="1">Cell membrane</location>
        <topology evidence="1">Multi-pass membrane protein</topology>
    </subcellularLocation>
</comment>
<dbReference type="GO" id="GO:0140359">
    <property type="term" value="F:ABC-type transporter activity"/>
    <property type="evidence" value="ECO:0007669"/>
    <property type="project" value="InterPro"/>
</dbReference>
<evidence type="ECO:0000256" key="3">
    <source>
        <dbReference type="ARBA" id="ARBA00022448"/>
    </source>
</evidence>
<feature type="transmembrane region" description="Helical" evidence="8">
    <location>
        <begin position="339"/>
        <end position="358"/>
    </location>
</feature>
<feature type="transmembrane region" description="Helical" evidence="8">
    <location>
        <begin position="177"/>
        <end position="196"/>
    </location>
</feature>
<evidence type="ECO:0000256" key="6">
    <source>
        <dbReference type="ARBA" id="ARBA00022989"/>
    </source>
</evidence>
<evidence type="ECO:0000313" key="10">
    <source>
        <dbReference type="EMBL" id="RDU38957.1"/>
    </source>
</evidence>
<organism evidence="10 11">
    <name type="scientific">Neobacillus piezotolerans</name>
    <dbReference type="NCBI Taxonomy" id="2259171"/>
    <lineage>
        <taxon>Bacteria</taxon>
        <taxon>Bacillati</taxon>
        <taxon>Bacillota</taxon>
        <taxon>Bacilli</taxon>
        <taxon>Bacillales</taxon>
        <taxon>Bacillaceae</taxon>
        <taxon>Neobacillus</taxon>
    </lineage>
</organism>
<dbReference type="PANTHER" id="PTHR30294:SF45">
    <property type="entry name" value="LINEARMYCIN RESISTANCE PERMEASE PROTEIN LNRN"/>
    <property type="match status" value="1"/>
</dbReference>
<gene>
    <name evidence="10" type="ORF">DRW41_01670</name>
</gene>
<feature type="transmembrane region" description="Helical" evidence="8">
    <location>
        <begin position="217"/>
        <end position="240"/>
    </location>
</feature>
<evidence type="ECO:0000256" key="2">
    <source>
        <dbReference type="ARBA" id="ARBA00007783"/>
    </source>
</evidence>
<protein>
    <submittedName>
        <fullName evidence="10">ABC transporter permease</fullName>
    </submittedName>
</protein>
<keyword evidence="5 8" id="KW-0812">Transmembrane</keyword>
<evidence type="ECO:0000256" key="4">
    <source>
        <dbReference type="ARBA" id="ARBA00022475"/>
    </source>
</evidence>
<keyword evidence="4" id="KW-1003">Cell membrane</keyword>
<evidence type="ECO:0000313" key="11">
    <source>
        <dbReference type="Proteomes" id="UP000257144"/>
    </source>
</evidence>
<dbReference type="InterPro" id="IPR013525">
    <property type="entry name" value="ABC2_TM"/>
</dbReference>
<dbReference type="OrthoDB" id="266913at2"/>
<dbReference type="InterPro" id="IPR047817">
    <property type="entry name" value="ABC2_TM_bact-type"/>
</dbReference>
<feature type="domain" description="ABC transmembrane type-2" evidence="9">
    <location>
        <begin position="139"/>
        <end position="364"/>
    </location>
</feature>
<keyword evidence="6 8" id="KW-1133">Transmembrane helix</keyword>
<dbReference type="PROSITE" id="PS51012">
    <property type="entry name" value="ABC_TM2"/>
    <property type="match status" value="1"/>
</dbReference>
<comment type="similarity">
    <text evidence="2">Belongs to the ABC-2 integral membrane protein family.</text>
</comment>
<dbReference type="EMBL" id="QNQT01000001">
    <property type="protein sequence ID" value="RDU38957.1"/>
    <property type="molecule type" value="Genomic_DNA"/>
</dbReference>
<comment type="caution">
    <text evidence="10">The sequence shown here is derived from an EMBL/GenBank/DDBJ whole genome shotgun (WGS) entry which is preliminary data.</text>
</comment>
<feature type="transmembrane region" description="Helical" evidence="8">
    <location>
        <begin position="283"/>
        <end position="303"/>
    </location>
</feature>
<dbReference type="PANTHER" id="PTHR30294">
    <property type="entry name" value="MEMBRANE COMPONENT OF ABC TRANSPORTER YHHJ-RELATED"/>
    <property type="match status" value="1"/>
</dbReference>
<name>A0A3D8GWX2_9BACI</name>
<dbReference type="Proteomes" id="UP000257144">
    <property type="component" value="Unassembled WGS sequence"/>
</dbReference>
<keyword evidence="11" id="KW-1185">Reference proteome</keyword>
<reference evidence="10 11" key="1">
    <citation type="submission" date="2018-07" db="EMBL/GenBank/DDBJ databases">
        <title>Bacillus sp. YLB-04 draft genome sequence.</title>
        <authorList>
            <person name="Yu L."/>
            <person name="Tang X."/>
        </authorList>
    </citation>
    <scope>NUCLEOTIDE SEQUENCE [LARGE SCALE GENOMIC DNA]</scope>
    <source>
        <strain evidence="10 11">YLB-04</strain>
    </source>
</reference>
<keyword evidence="7 8" id="KW-0472">Membrane</keyword>
<evidence type="ECO:0000256" key="7">
    <source>
        <dbReference type="ARBA" id="ARBA00023136"/>
    </source>
</evidence>
<dbReference type="InterPro" id="IPR051449">
    <property type="entry name" value="ABC-2_transporter_component"/>
</dbReference>
<accession>A0A3D8GWX2</accession>
<dbReference type="Pfam" id="PF12698">
    <property type="entry name" value="ABC2_membrane_3"/>
    <property type="match status" value="1"/>
</dbReference>
<dbReference type="AlphaFoldDB" id="A0A3D8GWX2"/>